<organism evidence="2 3">
    <name type="scientific">Campylobacter geochelonis</name>
    <dbReference type="NCBI Taxonomy" id="1780362"/>
    <lineage>
        <taxon>Bacteria</taxon>
        <taxon>Pseudomonadati</taxon>
        <taxon>Campylobacterota</taxon>
        <taxon>Epsilonproteobacteria</taxon>
        <taxon>Campylobacterales</taxon>
        <taxon>Campylobacteraceae</taxon>
        <taxon>Campylobacter</taxon>
    </lineage>
</organism>
<dbReference type="RefSeq" id="WP_075540597.1">
    <property type="nucleotide sequence ID" value="NZ_CP053844.1"/>
</dbReference>
<reference evidence="2 3" key="1">
    <citation type="submission" date="2016-02" db="EMBL/GenBank/DDBJ databases">
        <authorList>
            <consortium name="Pathogen Informatics"/>
        </authorList>
    </citation>
    <scope>NUCLEOTIDE SEQUENCE [LARGE SCALE GENOMIC DNA]</scope>
    <source>
        <strain evidence="2 3">RC20</strain>
    </source>
</reference>
<dbReference type="Proteomes" id="UP000069632">
    <property type="component" value="Unassembled WGS sequence"/>
</dbReference>
<dbReference type="EMBL" id="FIZP01000019">
    <property type="protein sequence ID" value="CZE49369.1"/>
    <property type="molecule type" value="Genomic_DNA"/>
</dbReference>
<evidence type="ECO:0000259" key="1">
    <source>
        <dbReference type="PROSITE" id="PS51208"/>
    </source>
</evidence>
<evidence type="ECO:0000313" key="2">
    <source>
        <dbReference type="EMBL" id="CZE49369.1"/>
    </source>
</evidence>
<sequence>MSGQRFHINQTYLKRDNGGAKNPSCINRSAKKLIAISVIASAMLLPLQAGENIEWNNDSESTMLKTIASISNSLGPNDLENSVSGNEIIVNDTSGKNDIAGGVYGAVSSSTKDVTNNTVTIINGNIGYEVNGGYSYNKDAKNNTVDIGKNAKILSTIYGGIANNGISEGNKVKINGGSVKIVTGGKSSKMATKNEVTIFSGDINNFVNGAITNGGKLIGNKVTVKDGYIKESVRGGVDAIGSGEVLENEVIVEDGTIKRYVAGGESFSGKANENKVTITGGDIGYVYGGYSSNSNGETSSNVVDMSKGTVNKDIRGGYTNKGNADLNTVKITGGKVGGGVSGGFTSYGLATLNKVEISNANIVENIYGGYSSNDSASSNKVTISKTDMGANVYGGYNIGYSSKSEVKSNIVEIKDGKVKGEVYGGYSNGITLLNKATISNANIDKSVYGGYSKRNKVTSNSVQINSGTIKGNVYGGYSETKIATQNEAKIDNTTINGSVYGGYSKENEALLNSVEINDGTINKQVYGGYSSKGKSTSNTLTITNGKFNSDVYGGWADAMSSSDEGDVANKNVVNISGGVIVRHQSVTGGHGNAGASENIVNISGGDIGGIIYTGDGRHGEVFKNIVTISQDRGKTTTIQSDIYGGRSQKTAKVVNNEIHILGGTINNDYIVGGESVENITSENNVIIKGKTINLTKTGGIFGGRNTKEFDATKNKVDIYSGDITINSSIYGGSAFKGMASKNEVNIYGGNIVTNNGIRGGYASNGVASENKVYIEAGNIKSDIFGGRSAFNKATSNTVEIAGGTIDGYIIGGFSANDSQGKTLSGAATSNTVIIKGTPNITNSTIYGGYNDLNPADSTFDKFVSGNTLNFYSKGLNAKNIANFENINFIMPKDTKAGDTMLTLNDSKKTDLSMAKVGVAKDGGGSVLNVNDRINLIKTSAGVVKMADMSNHTDKIKALVGATGFYDFKLHTDEKTLYVTVLGDEPVTPVTPPKPAIKTRQEAKSFLEGSLAGASMVNQGADMVSDDTLKAMKVETGEGGLHTFASMGGYDLRYETGSHVDAKGFNLATGVSSSVDVLNYGLFFEYGKGDYDSFNGFDSGVVKGSGDSKYYGLGVLFDVSLGNNYSLDLGLRAGRSETDYKSYDFSNVLPDFELKRNYFSAHIGANKAYQIDKSNELSLYAKLFYSRLSSDEAEVTKGEFVKFDSITSLRSKLGFRYNYLPSDVLKLYAGLAWEKEYDGKAEGFSYSTNQSIQAPELKGDSGVFEIGTNYIFGGFDFGLNVKGYVGDKKGVSGGVKAEYKF</sequence>
<gene>
    <name evidence="2" type="ORF">ERS672216_01883</name>
</gene>
<dbReference type="OrthoDB" id="5363525at2"/>
<protein>
    <submittedName>
        <fullName evidence="2">Putative high-molecular-weight surface-exposed protein</fullName>
    </submittedName>
</protein>
<keyword evidence="3" id="KW-1185">Reference proteome</keyword>
<dbReference type="InterPro" id="IPR036709">
    <property type="entry name" value="Autotransporte_beta_dom_sf"/>
</dbReference>
<dbReference type="InterPro" id="IPR005546">
    <property type="entry name" value="Autotransporte_beta"/>
</dbReference>
<dbReference type="PROSITE" id="PS51208">
    <property type="entry name" value="AUTOTRANSPORTER"/>
    <property type="match status" value="1"/>
</dbReference>
<proteinExistence type="predicted"/>
<accession>A0A128EKB5</accession>
<dbReference type="SMART" id="SM00869">
    <property type="entry name" value="Autotransporter"/>
    <property type="match status" value="1"/>
</dbReference>
<feature type="domain" description="Autotransporter" evidence="1">
    <location>
        <begin position="1035"/>
        <end position="1300"/>
    </location>
</feature>
<dbReference type="SUPFAM" id="SSF103515">
    <property type="entry name" value="Autotransporter"/>
    <property type="match status" value="1"/>
</dbReference>
<dbReference type="Gene3D" id="2.40.128.130">
    <property type="entry name" value="Autotransporter beta-domain"/>
    <property type="match status" value="1"/>
</dbReference>
<name>A0A128EKB5_9BACT</name>
<evidence type="ECO:0000313" key="3">
    <source>
        <dbReference type="Proteomes" id="UP000069632"/>
    </source>
</evidence>